<evidence type="ECO:0000313" key="10">
    <source>
        <dbReference type="EMBL" id="NYF90608.1"/>
    </source>
</evidence>
<evidence type="ECO:0000256" key="9">
    <source>
        <dbReference type="SAM" id="Phobius"/>
    </source>
</evidence>
<reference evidence="10 11" key="1">
    <citation type="submission" date="2020-07" db="EMBL/GenBank/DDBJ databases">
        <title>Genomic Encyclopedia of Type Strains, Phase IV (KMG-V): Genome sequencing to study the core and pangenomes of soil and plant-associated prokaryotes.</title>
        <authorList>
            <person name="Whitman W."/>
        </authorList>
    </citation>
    <scope>NUCLEOTIDE SEQUENCE [LARGE SCALE GENOMIC DNA]</scope>
    <source>
        <strain evidence="10 11">M8UP22</strain>
    </source>
</reference>
<evidence type="ECO:0000256" key="6">
    <source>
        <dbReference type="ARBA" id="ARBA00023136"/>
    </source>
</evidence>
<evidence type="ECO:0000256" key="3">
    <source>
        <dbReference type="ARBA" id="ARBA00022618"/>
    </source>
</evidence>
<dbReference type="GO" id="GO:0051301">
    <property type="term" value="P:cell division"/>
    <property type="evidence" value="ECO:0007669"/>
    <property type="project" value="UniProtKB-KW"/>
</dbReference>
<keyword evidence="2" id="KW-1003">Cell membrane</keyword>
<dbReference type="AlphaFoldDB" id="A0A852VCJ3"/>
<dbReference type="GO" id="GO:0005886">
    <property type="term" value="C:plasma membrane"/>
    <property type="evidence" value="ECO:0007669"/>
    <property type="project" value="UniProtKB-SubCell"/>
</dbReference>
<keyword evidence="6 9" id="KW-0472">Membrane</keyword>
<comment type="subcellular location">
    <subcellularLocation>
        <location evidence="1">Cell membrane</location>
        <topology evidence="1">Single-pass type II membrane protein</topology>
    </subcellularLocation>
</comment>
<comment type="caution">
    <text evidence="10">The sequence shown here is derived from an EMBL/GenBank/DDBJ whole genome shotgun (WGS) entry which is preliminary data.</text>
</comment>
<dbReference type="Proteomes" id="UP000564385">
    <property type="component" value="Unassembled WGS sequence"/>
</dbReference>
<keyword evidence="5 9" id="KW-1133">Transmembrane helix</keyword>
<gene>
    <name evidence="10" type="ORF">HDF08_002710</name>
</gene>
<evidence type="ECO:0000256" key="7">
    <source>
        <dbReference type="ARBA" id="ARBA00023306"/>
    </source>
</evidence>
<dbReference type="InterPro" id="IPR011922">
    <property type="entry name" value="Cell_div_FtsL"/>
</dbReference>
<dbReference type="HAMAP" id="MF_00910">
    <property type="entry name" value="FtsL"/>
    <property type="match status" value="1"/>
</dbReference>
<keyword evidence="4 9" id="KW-0812">Transmembrane</keyword>
<evidence type="ECO:0000256" key="8">
    <source>
        <dbReference type="SAM" id="MobiDB-lite"/>
    </source>
</evidence>
<evidence type="ECO:0000313" key="11">
    <source>
        <dbReference type="Proteomes" id="UP000564385"/>
    </source>
</evidence>
<feature type="region of interest" description="Disordered" evidence="8">
    <location>
        <begin position="140"/>
        <end position="174"/>
    </location>
</feature>
<evidence type="ECO:0000256" key="1">
    <source>
        <dbReference type="ARBA" id="ARBA00004401"/>
    </source>
</evidence>
<evidence type="ECO:0000256" key="2">
    <source>
        <dbReference type="ARBA" id="ARBA00022475"/>
    </source>
</evidence>
<organism evidence="10 11">
    <name type="scientific">Tunturiibacter lichenicola</name>
    <dbReference type="NCBI Taxonomy" id="2051959"/>
    <lineage>
        <taxon>Bacteria</taxon>
        <taxon>Pseudomonadati</taxon>
        <taxon>Acidobacteriota</taxon>
        <taxon>Terriglobia</taxon>
        <taxon>Terriglobales</taxon>
        <taxon>Acidobacteriaceae</taxon>
        <taxon>Tunturiibacter</taxon>
    </lineage>
</organism>
<keyword evidence="7" id="KW-0131">Cell cycle</keyword>
<feature type="compositionally biased region" description="Low complexity" evidence="8">
    <location>
        <begin position="159"/>
        <end position="174"/>
    </location>
</feature>
<evidence type="ECO:0000256" key="5">
    <source>
        <dbReference type="ARBA" id="ARBA00022989"/>
    </source>
</evidence>
<proteinExistence type="inferred from homology"/>
<protein>
    <submittedName>
        <fullName evidence="10">Cell division protein FtsL</fullName>
    </submittedName>
</protein>
<feature type="transmembrane region" description="Helical" evidence="9">
    <location>
        <begin position="70"/>
        <end position="89"/>
    </location>
</feature>
<evidence type="ECO:0000256" key="4">
    <source>
        <dbReference type="ARBA" id="ARBA00022692"/>
    </source>
</evidence>
<sequence length="174" mass="19468">MAASAMAGQQLEMLGSRAQSRAESLTARNRELYEAQRRARRGPTPEVFFTKHIDNSRIVKADDPERRREMRTFTAVMSVLFVLVMVYVWQHFSAIEIGYHVEAQKAQVEQLREENRQLRLSEAQLTDPGRIDRIAKQLGLGEPQPGQVVRPEGGGDPNAPALAQASAPAMQMAQ</sequence>
<name>A0A852VCJ3_9BACT</name>
<dbReference type="EMBL" id="JACCCU010000002">
    <property type="protein sequence ID" value="NYF90608.1"/>
    <property type="molecule type" value="Genomic_DNA"/>
</dbReference>
<keyword evidence="3 10" id="KW-0132">Cell division</keyword>
<accession>A0A852VCJ3</accession>